<dbReference type="EMBL" id="CAJVCH010463301">
    <property type="protein sequence ID" value="CAG7819919.1"/>
    <property type="molecule type" value="Genomic_DNA"/>
</dbReference>
<evidence type="ECO:0000313" key="3">
    <source>
        <dbReference type="Proteomes" id="UP000708208"/>
    </source>
</evidence>
<organism evidence="2 3">
    <name type="scientific">Allacma fusca</name>
    <dbReference type="NCBI Taxonomy" id="39272"/>
    <lineage>
        <taxon>Eukaryota</taxon>
        <taxon>Metazoa</taxon>
        <taxon>Ecdysozoa</taxon>
        <taxon>Arthropoda</taxon>
        <taxon>Hexapoda</taxon>
        <taxon>Collembola</taxon>
        <taxon>Symphypleona</taxon>
        <taxon>Sminthuridae</taxon>
        <taxon>Allacma</taxon>
    </lineage>
</organism>
<evidence type="ECO:0000313" key="2">
    <source>
        <dbReference type="EMBL" id="CAG7819919.1"/>
    </source>
</evidence>
<dbReference type="PANTHER" id="PTHR10773:SF19">
    <property type="match status" value="1"/>
</dbReference>
<gene>
    <name evidence="2" type="ORF">AFUS01_LOCUS30337</name>
</gene>
<reference evidence="2" key="1">
    <citation type="submission" date="2021-06" db="EMBL/GenBank/DDBJ databases">
        <authorList>
            <person name="Hodson N. C."/>
            <person name="Mongue J. A."/>
            <person name="Jaron S. K."/>
        </authorList>
    </citation>
    <scope>NUCLEOTIDE SEQUENCE</scope>
</reference>
<feature type="region of interest" description="Disordered" evidence="1">
    <location>
        <begin position="29"/>
        <end position="49"/>
    </location>
</feature>
<keyword evidence="3" id="KW-1185">Reference proteome</keyword>
<dbReference type="AlphaFoldDB" id="A0A8J2LBX6"/>
<evidence type="ECO:0000256" key="1">
    <source>
        <dbReference type="SAM" id="MobiDB-lite"/>
    </source>
</evidence>
<sequence>MSIRLSQMDVRNLKSNLAHVSNYDIARHNQGKRRKWHEKEEDSEPKNNHPAIKKSCYSKCKFEGCVHLSLEHLRATYIQFFHMTKDERNLFQISNMHYIPEKDKKGEWHYEFSYCGIVHRVCKKTFTTVLDVSERSVERLQARTRGGEIFPRNLQGIHNNHFKISEDVIAEAIYHIHNAYKLEEPHYCRERHAEGKKFLPAYLTKEQIYKDFCYNYGYNKMSRTMFFNLFNEQNLGIGRAAEDVCDECYRLHVAIKSETDPEKRDALKEAHDLHLVLDEAATTEFKRDVDRAKTEANFVVICVDVEQTFQLPRLPCSTSWYLRKFRVHNFCINNEGTEQQVLKHPPRTQDNLIKSILAARSANPFVVHELSFSDIWDIKPLKAFLTKPADLKVTKHLAFKVEKGINDVVFTRDTHNPMDFWVPHQVVGKFNQPKPFIFGNLAYTGPQKLTKAKQKDLLKIVKFLDPCDRIGIQ</sequence>
<feature type="compositionally biased region" description="Basic and acidic residues" evidence="1">
    <location>
        <begin position="37"/>
        <end position="47"/>
    </location>
</feature>
<accession>A0A8J2LBX6</accession>
<name>A0A8J2LBX6_9HEXA</name>
<comment type="caution">
    <text evidence="2">The sequence shown here is derived from an EMBL/GenBank/DDBJ whole genome shotgun (WGS) entry which is preliminary data.</text>
</comment>
<dbReference type="Proteomes" id="UP000708208">
    <property type="component" value="Unassembled WGS sequence"/>
</dbReference>
<protein>
    <submittedName>
        <fullName evidence="2">Uncharacterized protein</fullName>
    </submittedName>
</protein>
<proteinExistence type="predicted"/>
<dbReference type="PANTHER" id="PTHR10773">
    <property type="entry name" value="DNA-DIRECTED RNA POLYMERASES I, II, AND III SUBUNIT RPABC2"/>
    <property type="match status" value="1"/>
</dbReference>
<dbReference type="OrthoDB" id="6776127at2759"/>